<gene>
    <name evidence="6" type="ORF">ACFMB1_16820</name>
</gene>
<comment type="caution">
    <text evidence="6">The sequence shown here is derived from an EMBL/GenBank/DDBJ whole genome shotgun (WGS) entry which is preliminary data.</text>
</comment>
<reference evidence="6 7" key="1">
    <citation type="submission" date="2024-09" db="EMBL/GenBank/DDBJ databases">
        <authorList>
            <person name="Zhang Z.-H."/>
        </authorList>
    </citation>
    <scope>NUCLEOTIDE SEQUENCE [LARGE SCALE GENOMIC DNA]</scope>
    <source>
        <strain evidence="6 7">HHTR114</strain>
    </source>
</reference>
<evidence type="ECO:0000256" key="2">
    <source>
        <dbReference type="ARBA" id="ARBA00023125"/>
    </source>
</evidence>
<dbReference type="PANTHER" id="PTHR38465">
    <property type="entry name" value="HTH-TYPE TRANSCRIPTIONAL REGULATOR MJ1563-RELATED"/>
    <property type="match status" value="1"/>
</dbReference>
<keyword evidence="1 4" id="KW-0805">Transcription regulation</keyword>
<evidence type="ECO:0000256" key="4">
    <source>
        <dbReference type="PIRNR" id="PIRNR006707"/>
    </source>
</evidence>
<dbReference type="InterPro" id="IPR052362">
    <property type="entry name" value="HTH-GbsR_regulator"/>
</dbReference>
<evidence type="ECO:0000256" key="3">
    <source>
        <dbReference type="ARBA" id="ARBA00023163"/>
    </source>
</evidence>
<evidence type="ECO:0000256" key="1">
    <source>
        <dbReference type="ARBA" id="ARBA00023015"/>
    </source>
</evidence>
<dbReference type="InterPro" id="IPR026282">
    <property type="entry name" value="MJ1563"/>
</dbReference>
<dbReference type="CDD" id="cd00090">
    <property type="entry name" value="HTH_ARSR"/>
    <property type="match status" value="1"/>
</dbReference>
<organism evidence="6 7">
    <name type="scientific">Hyphococcus aureus</name>
    <dbReference type="NCBI Taxonomy" id="2666033"/>
    <lineage>
        <taxon>Bacteria</taxon>
        <taxon>Pseudomonadati</taxon>
        <taxon>Pseudomonadota</taxon>
        <taxon>Alphaproteobacteria</taxon>
        <taxon>Parvularculales</taxon>
        <taxon>Parvularculaceae</taxon>
        <taxon>Hyphococcus</taxon>
    </lineage>
</organism>
<feature type="domain" description="HTH marR-type" evidence="5">
    <location>
        <begin position="30"/>
        <end position="88"/>
    </location>
</feature>
<dbReference type="PANTHER" id="PTHR38465:SF1">
    <property type="entry name" value="HTH-TYPE TRANSCRIPTIONAL REGULATOR MJ1563-RELATED"/>
    <property type="match status" value="1"/>
</dbReference>
<evidence type="ECO:0000259" key="5">
    <source>
        <dbReference type="Pfam" id="PF12802"/>
    </source>
</evidence>
<dbReference type="InterPro" id="IPR000835">
    <property type="entry name" value="HTH_MarR-typ"/>
</dbReference>
<name>A0ABW1L3T7_9PROT</name>
<dbReference type="RefSeq" id="WP_379881423.1">
    <property type="nucleotide sequence ID" value="NZ_JBHPON010000003.1"/>
</dbReference>
<dbReference type="SUPFAM" id="SSF46785">
    <property type="entry name" value="Winged helix' DNA-binding domain"/>
    <property type="match status" value="1"/>
</dbReference>
<dbReference type="PIRSF" id="PIRSF006707">
    <property type="entry name" value="MJ1563"/>
    <property type="match status" value="1"/>
</dbReference>
<dbReference type="EMBL" id="JBHPON010000003">
    <property type="protein sequence ID" value="MFC6037222.1"/>
    <property type="molecule type" value="Genomic_DNA"/>
</dbReference>
<dbReference type="InterPro" id="IPR036390">
    <property type="entry name" value="WH_DNA-bd_sf"/>
</dbReference>
<keyword evidence="2 4" id="KW-0238">DNA-binding</keyword>
<keyword evidence="7" id="KW-1185">Reference proteome</keyword>
<dbReference type="InterPro" id="IPR011991">
    <property type="entry name" value="ArsR-like_HTH"/>
</dbReference>
<proteinExistence type="inferred from homology"/>
<dbReference type="Proteomes" id="UP001596116">
    <property type="component" value="Unassembled WGS sequence"/>
</dbReference>
<evidence type="ECO:0000313" key="7">
    <source>
        <dbReference type="Proteomes" id="UP001596116"/>
    </source>
</evidence>
<accession>A0ABW1L3T7</accession>
<dbReference type="Pfam" id="PF12802">
    <property type="entry name" value="MarR_2"/>
    <property type="match status" value="1"/>
</dbReference>
<dbReference type="Gene3D" id="1.10.10.10">
    <property type="entry name" value="Winged helix-like DNA-binding domain superfamily/Winged helix DNA-binding domain"/>
    <property type="match status" value="1"/>
</dbReference>
<evidence type="ECO:0000313" key="6">
    <source>
        <dbReference type="EMBL" id="MFC6037222.1"/>
    </source>
</evidence>
<comment type="similarity">
    <text evidence="4">Belongs to the GbsR family.</text>
</comment>
<sequence length="195" mass="21493">MTEITENKIEISPAIQRFILHWGDMGGQWGVNRSVAQIHALLLVSDKPLNAEEIAEALGLARSNVSNSIKELLTWSLVKRAPTAGDRRDHFEAESDMWEMVSRIVAMRKARELDPAAQVLGACLSDAKEDPNAGAAAVQRLSDLQDLIALLNGWYDQMNKVPKSTLLPLIRMGTKAVDVIAPFVKKEKAGKKTTH</sequence>
<protein>
    <recommendedName>
        <fullName evidence="4">HTH-type transcriptional regulator</fullName>
    </recommendedName>
</protein>
<dbReference type="InterPro" id="IPR036388">
    <property type="entry name" value="WH-like_DNA-bd_sf"/>
</dbReference>
<keyword evidence="3 4" id="KW-0804">Transcription</keyword>